<dbReference type="Proteomes" id="UP000824037">
    <property type="component" value="Unassembled WGS sequence"/>
</dbReference>
<name>A0A9D2EDV3_9MICO</name>
<organism evidence="2 3">
    <name type="scientific">Candidatus Ruania gallistercoris</name>
    <dbReference type="NCBI Taxonomy" id="2838746"/>
    <lineage>
        <taxon>Bacteria</taxon>
        <taxon>Bacillati</taxon>
        <taxon>Actinomycetota</taxon>
        <taxon>Actinomycetes</taxon>
        <taxon>Micrococcales</taxon>
        <taxon>Ruaniaceae</taxon>
        <taxon>Ruania</taxon>
    </lineage>
</organism>
<dbReference type="PROSITE" id="PS51318">
    <property type="entry name" value="TAT"/>
    <property type="match status" value="1"/>
</dbReference>
<dbReference type="AlphaFoldDB" id="A0A9D2EDV3"/>
<accession>A0A9D2EDV3</accession>
<evidence type="ECO:0000313" key="3">
    <source>
        <dbReference type="Proteomes" id="UP000824037"/>
    </source>
</evidence>
<evidence type="ECO:0008006" key="4">
    <source>
        <dbReference type="Google" id="ProtNLM"/>
    </source>
</evidence>
<sequence length="135" mass="14193">MPIATIRRSVLSVFAALAITLTAVVAASSAAQADETTVGATEVDATVDTGCPSGAVCVYPNDSWNGGQPTYVFWSYGTHKIYNQFGQHRVYNNQTGGAGANLCTESNGTNCGATLRAGYYADVNLTTINTINLFR</sequence>
<reference evidence="2" key="1">
    <citation type="journal article" date="2021" name="PeerJ">
        <title>Extensive microbial diversity within the chicken gut microbiome revealed by metagenomics and culture.</title>
        <authorList>
            <person name="Gilroy R."/>
            <person name="Ravi A."/>
            <person name="Getino M."/>
            <person name="Pursley I."/>
            <person name="Horton D.L."/>
            <person name="Alikhan N.F."/>
            <person name="Baker D."/>
            <person name="Gharbi K."/>
            <person name="Hall N."/>
            <person name="Watson M."/>
            <person name="Adriaenssens E.M."/>
            <person name="Foster-Nyarko E."/>
            <person name="Jarju S."/>
            <person name="Secka A."/>
            <person name="Antonio M."/>
            <person name="Oren A."/>
            <person name="Chaudhuri R.R."/>
            <person name="La Ragione R."/>
            <person name="Hildebrand F."/>
            <person name="Pallen M.J."/>
        </authorList>
    </citation>
    <scope>NUCLEOTIDE SEQUENCE</scope>
    <source>
        <strain evidence="2">ChiGjej4B4-7305</strain>
    </source>
</reference>
<keyword evidence="1" id="KW-0732">Signal</keyword>
<dbReference type="EMBL" id="DXBY01000127">
    <property type="protein sequence ID" value="HIZ35592.1"/>
    <property type="molecule type" value="Genomic_DNA"/>
</dbReference>
<feature type="chain" id="PRO_5038495989" description="Peptidase inhibitor family I36" evidence="1">
    <location>
        <begin position="34"/>
        <end position="135"/>
    </location>
</feature>
<gene>
    <name evidence="2" type="ORF">H9815_07420</name>
</gene>
<protein>
    <recommendedName>
        <fullName evidence="4">Peptidase inhibitor family I36</fullName>
    </recommendedName>
</protein>
<reference evidence="2" key="2">
    <citation type="submission" date="2021-04" db="EMBL/GenBank/DDBJ databases">
        <authorList>
            <person name="Gilroy R."/>
        </authorList>
    </citation>
    <scope>NUCLEOTIDE SEQUENCE</scope>
    <source>
        <strain evidence="2">ChiGjej4B4-7305</strain>
    </source>
</reference>
<evidence type="ECO:0000256" key="1">
    <source>
        <dbReference type="SAM" id="SignalP"/>
    </source>
</evidence>
<comment type="caution">
    <text evidence="2">The sequence shown here is derived from an EMBL/GenBank/DDBJ whole genome shotgun (WGS) entry which is preliminary data.</text>
</comment>
<feature type="signal peptide" evidence="1">
    <location>
        <begin position="1"/>
        <end position="33"/>
    </location>
</feature>
<evidence type="ECO:0000313" key="2">
    <source>
        <dbReference type="EMBL" id="HIZ35592.1"/>
    </source>
</evidence>
<dbReference type="InterPro" id="IPR006311">
    <property type="entry name" value="TAT_signal"/>
</dbReference>
<proteinExistence type="predicted"/>